<dbReference type="AlphaFoldDB" id="A9AVD6"/>
<dbReference type="HOGENOM" id="CLU_317312_0_0_0"/>
<dbReference type="InParanoid" id="A9AVD6"/>
<feature type="domain" description="CHAT" evidence="1">
    <location>
        <begin position="671"/>
        <end position="940"/>
    </location>
</feature>
<organism evidence="2 3">
    <name type="scientific">Herpetosiphon aurantiacus (strain ATCC 23779 / DSM 785 / 114-95)</name>
    <dbReference type="NCBI Taxonomy" id="316274"/>
    <lineage>
        <taxon>Bacteria</taxon>
        <taxon>Bacillati</taxon>
        <taxon>Chloroflexota</taxon>
        <taxon>Chloroflexia</taxon>
        <taxon>Herpetosiphonales</taxon>
        <taxon>Herpetosiphonaceae</taxon>
        <taxon>Herpetosiphon</taxon>
    </lineage>
</organism>
<dbReference type="PANTHER" id="PTHR10098">
    <property type="entry name" value="RAPSYN-RELATED"/>
    <property type="match status" value="1"/>
</dbReference>
<dbReference type="Gene3D" id="1.25.40.10">
    <property type="entry name" value="Tetratricopeptide repeat domain"/>
    <property type="match status" value="2"/>
</dbReference>
<dbReference type="EMBL" id="CP000875">
    <property type="protein sequence ID" value="ABX04627.1"/>
    <property type="molecule type" value="Genomic_DNA"/>
</dbReference>
<name>A9AVD6_HERA2</name>
<evidence type="ECO:0000259" key="1">
    <source>
        <dbReference type="Pfam" id="PF12770"/>
    </source>
</evidence>
<reference evidence="2 3" key="1">
    <citation type="journal article" date="2011" name="Stand. Genomic Sci.">
        <title>Complete genome sequence of the filamentous gliding predatory bacterium Herpetosiphon aurantiacus type strain (114-95(T)).</title>
        <authorList>
            <person name="Kiss H."/>
            <person name="Nett M."/>
            <person name="Domin N."/>
            <person name="Martin K."/>
            <person name="Maresca J.A."/>
            <person name="Copeland A."/>
            <person name="Lapidus A."/>
            <person name="Lucas S."/>
            <person name="Berry K.W."/>
            <person name="Glavina Del Rio T."/>
            <person name="Dalin E."/>
            <person name="Tice H."/>
            <person name="Pitluck S."/>
            <person name="Richardson P."/>
            <person name="Bruce D."/>
            <person name="Goodwin L."/>
            <person name="Han C."/>
            <person name="Detter J.C."/>
            <person name="Schmutz J."/>
            <person name="Brettin T."/>
            <person name="Land M."/>
            <person name="Hauser L."/>
            <person name="Kyrpides N.C."/>
            <person name="Ivanova N."/>
            <person name="Goker M."/>
            <person name="Woyke T."/>
            <person name="Klenk H.P."/>
            <person name="Bryant D.A."/>
        </authorList>
    </citation>
    <scope>NUCLEOTIDE SEQUENCE [LARGE SCALE GENOMIC DNA]</scope>
    <source>
        <strain evidence="3">ATCC 23779 / DSM 785 / 114-95</strain>
    </source>
</reference>
<dbReference type="Pfam" id="PF12770">
    <property type="entry name" value="CHAT"/>
    <property type="match status" value="1"/>
</dbReference>
<dbReference type="PANTHER" id="PTHR10098:SF108">
    <property type="entry name" value="TETRATRICOPEPTIDE REPEAT PROTEIN 28"/>
    <property type="match status" value="1"/>
</dbReference>
<dbReference type="eggNOG" id="COG4995">
    <property type="taxonomic scope" value="Bacteria"/>
</dbReference>
<gene>
    <name evidence="2" type="ordered locus">Haur_1984</name>
</gene>
<protein>
    <recommendedName>
        <fullName evidence="1">CHAT domain-containing protein</fullName>
    </recommendedName>
</protein>
<dbReference type="STRING" id="316274.Haur_1984"/>
<dbReference type="SUPFAM" id="SSF48452">
    <property type="entry name" value="TPR-like"/>
    <property type="match status" value="2"/>
</dbReference>
<dbReference type="InterPro" id="IPR011990">
    <property type="entry name" value="TPR-like_helical_dom_sf"/>
</dbReference>
<dbReference type="Proteomes" id="UP000000787">
    <property type="component" value="Chromosome"/>
</dbReference>
<sequence length="959" mass="105597">MLATPLPMFARIIRLVDQRPLSALVIAHRRLLAMESSACVDHGWAWFCYGWAALHGEKVSEGLAALQQAQALFAQHHDQAGMWDCRQALLVGRWLQGEGVSLQQAWQPVIEAHLRLGGARAAAEAQIYQLIHLNYLKRYQAVLDLAATIAPHLTTAPQFVAGRFMRIVAIANAGLGAFTKAKQGLDQALYASQQAKAWVDVAKCLRERGFIADRQEHYADAVADLQQAMTWFNRLGMPLYAALCQRALGLALSRIGHYDQGLRFNLAARSSFRMLDRPDLAAGCDQNIGVIAHYVRLPLIAQSAYQRALAVYQARSSTYDSCVLQRNFALLQINQGNGQLALDLLGAIQPLVLALDDQLELGEFYEALAQAWHCLGAVDQAQRFFDQAIVCFEAIGNQINIAKCQLGQAWLMLETGNWQLAQALLAQAQVWLLEHPTHRWRCHYGLGYCAAQAGASGRAMAEYIAACGIVAQLRQALSSEHASSAIFAQAQQLYHDTIRLALAQANSNLAWQLIEQQRALVLNRQMRCLPLAFDPDLAEEDQRYHARLSSLTQPTAGHEHVEALFADYINFLIQARHTLEGSLADLAIDRPLEVVCGELDEAFDGDWTWLGYSQLGDDLLIITLYAGQITVIRQPIDRRFCELLGLANSFTDHSILYEDWSFLSQAAPFAELRALSDRLIPSVVKQRLHQNHRLLITPCTKLHQVAWAALLVNQQRLCQTCIPQIIPSLGTWSWLQARQSLGTEALLLGCDNFGERADALPHIQAELRVVAQQVTIPVSTLFGAEATGVAVLKLGQAGLLQRFRHIHIATHAQLIAARGLLAHIKLVDGDMFYNDILNLRLAGATVVLSTCDGSLSETLLGEEVLSLSRAFLAGGAREVLANGWKTSDSGVVELMRLFYHYLAYPNDGATALAMAQRTLLESDDPSQAAVLVWGGFQVVGAGTLAQWPSAQIPSISVGD</sequence>
<proteinExistence type="predicted"/>
<evidence type="ECO:0000313" key="3">
    <source>
        <dbReference type="Proteomes" id="UP000000787"/>
    </source>
</evidence>
<keyword evidence="3" id="KW-1185">Reference proteome</keyword>
<dbReference type="BioCyc" id="HAUR316274:GHYA-2013-MONOMER"/>
<dbReference type="InterPro" id="IPR024983">
    <property type="entry name" value="CHAT_dom"/>
</dbReference>
<evidence type="ECO:0000313" key="2">
    <source>
        <dbReference type="EMBL" id="ABX04627.1"/>
    </source>
</evidence>
<dbReference type="eggNOG" id="COG0457">
    <property type="taxonomic scope" value="Bacteria"/>
</dbReference>
<accession>A9AVD6</accession>
<dbReference type="KEGG" id="hau:Haur_1984"/>